<name>A0A8J7DXH6_9CYAN</name>
<keyword evidence="3" id="KW-1185">Reference proteome</keyword>
<proteinExistence type="predicted"/>
<feature type="transmembrane region" description="Helical" evidence="1">
    <location>
        <begin position="69"/>
        <end position="92"/>
    </location>
</feature>
<keyword evidence="1" id="KW-0812">Transmembrane</keyword>
<protein>
    <submittedName>
        <fullName evidence="2">Uncharacterized protein</fullName>
    </submittedName>
</protein>
<evidence type="ECO:0000313" key="3">
    <source>
        <dbReference type="Proteomes" id="UP000654482"/>
    </source>
</evidence>
<feature type="transmembrane region" description="Helical" evidence="1">
    <location>
        <begin position="31"/>
        <end position="49"/>
    </location>
</feature>
<dbReference type="AlphaFoldDB" id="A0A8J7DXH6"/>
<dbReference type="RefSeq" id="WP_194030070.1">
    <property type="nucleotide sequence ID" value="NZ_JADEWZ010000019.1"/>
</dbReference>
<dbReference type="EMBL" id="JADEWZ010000019">
    <property type="protein sequence ID" value="MBE9116978.1"/>
    <property type="molecule type" value="Genomic_DNA"/>
</dbReference>
<dbReference type="Proteomes" id="UP000654482">
    <property type="component" value="Unassembled WGS sequence"/>
</dbReference>
<comment type="caution">
    <text evidence="2">The sequence shown here is derived from an EMBL/GenBank/DDBJ whole genome shotgun (WGS) entry which is preliminary data.</text>
</comment>
<evidence type="ECO:0000256" key="1">
    <source>
        <dbReference type="SAM" id="Phobius"/>
    </source>
</evidence>
<sequence length="131" mass="15566">MTQEPSQSEISDADIERQVRRLHQFSVYRRWLFAGICWITLGTFSIWALRDRVALGLEHFTWALVRYSIIYDPIPALSLGFCVGITTAILVWQSYNILFGFSPEYRRHLEKQVRRIRNLGNRHPLWKRICQ</sequence>
<reference evidence="2" key="1">
    <citation type="submission" date="2020-10" db="EMBL/GenBank/DDBJ databases">
        <authorList>
            <person name="Castelo-Branco R."/>
            <person name="Eusebio N."/>
            <person name="Adriana R."/>
            <person name="Vieira A."/>
            <person name="Brugerolle De Fraissinette N."/>
            <person name="Rezende De Castro R."/>
            <person name="Schneider M.P."/>
            <person name="Vasconcelos V."/>
            <person name="Leao P.N."/>
        </authorList>
    </citation>
    <scope>NUCLEOTIDE SEQUENCE</scope>
    <source>
        <strain evidence="2">LEGE 07157</strain>
    </source>
</reference>
<accession>A0A8J7DXH6</accession>
<organism evidence="2 3">
    <name type="scientific">Lusitaniella coriacea LEGE 07157</name>
    <dbReference type="NCBI Taxonomy" id="945747"/>
    <lineage>
        <taxon>Bacteria</taxon>
        <taxon>Bacillati</taxon>
        <taxon>Cyanobacteriota</taxon>
        <taxon>Cyanophyceae</taxon>
        <taxon>Spirulinales</taxon>
        <taxon>Lusitaniellaceae</taxon>
        <taxon>Lusitaniella</taxon>
    </lineage>
</organism>
<keyword evidence="1" id="KW-1133">Transmembrane helix</keyword>
<keyword evidence="1" id="KW-0472">Membrane</keyword>
<gene>
    <name evidence="2" type="ORF">IQ249_13815</name>
</gene>
<evidence type="ECO:0000313" key="2">
    <source>
        <dbReference type="EMBL" id="MBE9116978.1"/>
    </source>
</evidence>